<evidence type="ECO:0000313" key="3">
    <source>
        <dbReference type="Proteomes" id="UP000460298"/>
    </source>
</evidence>
<dbReference type="OrthoDB" id="9801753at2"/>
<evidence type="ECO:0000313" key="2">
    <source>
        <dbReference type="EMBL" id="KAB2935354.1"/>
    </source>
</evidence>
<name>A0A833H5B7_9LEPT</name>
<dbReference type="HAMAP" id="MF_00386">
    <property type="entry name" value="UPF0161_YidD"/>
    <property type="match status" value="1"/>
</dbReference>
<dbReference type="NCBIfam" id="TIGR00278">
    <property type="entry name" value="membrane protein insertion efficiency factor YidD"/>
    <property type="match status" value="1"/>
</dbReference>
<keyword evidence="1" id="KW-0472">Membrane</keyword>
<dbReference type="SMART" id="SM01234">
    <property type="entry name" value="Haemolytic"/>
    <property type="match status" value="1"/>
</dbReference>
<reference evidence="2 3" key="1">
    <citation type="submission" date="2019-10" db="EMBL/GenBank/DDBJ databases">
        <title>Extracellular Electron Transfer in a Candidatus Methanoperedens spp. Enrichment Culture.</title>
        <authorList>
            <person name="Berger S."/>
            <person name="Rangel Shaw D."/>
            <person name="Berben T."/>
            <person name="In 'T Zandt M."/>
            <person name="Frank J."/>
            <person name="Reimann J."/>
            <person name="Jetten M.S.M."/>
            <person name="Welte C.U."/>
        </authorList>
    </citation>
    <scope>NUCLEOTIDE SEQUENCE [LARGE SCALE GENOMIC DNA]</scope>
    <source>
        <strain evidence="2">SB12</strain>
    </source>
</reference>
<comment type="similarity">
    <text evidence="1">Belongs to the UPF0161 family.</text>
</comment>
<dbReference type="EMBL" id="WBUI01000001">
    <property type="protein sequence ID" value="KAB2935354.1"/>
    <property type="molecule type" value="Genomic_DNA"/>
</dbReference>
<comment type="subcellular location">
    <subcellularLocation>
        <location evidence="1">Cell membrane</location>
        <topology evidence="1">Peripheral membrane protein</topology>
        <orientation evidence="1">Cytoplasmic side</orientation>
    </subcellularLocation>
</comment>
<dbReference type="Proteomes" id="UP000460298">
    <property type="component" value="Unassembled WGS sequence"/>
</dbReference>
<proteinExistence type="inferred from homology"/>
<dbReference type="Pfam" id="PF01809">
    <property type="entry name" value="YidD"/>
    <property type="match status" value="1"/>
</dbReference>
<comment type="function">
    <text evidence="1">Could be involved in insertion of integral membrane proteins into the membrane.</text>
</comment>
<accession>A0A833H5B7</accession>
<evidence type="ECO:0000256" key="1">
    <source>
        <dbReference type="HAMAP-Rule" id="MF_00386"/>
    </source>
</evidence>
<dbReference type="PANTHER" id="PTHR33383">
    <property type="entry name" value="MEMBRANE PROTEIN INSERTION EFFICIENCY FACTOR-RELATED"/>
    <property type="match status" value="1"/>
</dbReference>
<dbReference type="InterPro" id="IPR002696">
    <property type="entry name" value="Membr_insert_effic_factor_YidD"/>
</dbReference>
<gene>
    <name evidence="2" type="primary">yidD</name>
    <name evidence="2" type="ORF">F9K24_01095</name>
</gene>
<dbReference type="GO" id="GO:0005886">
    <property type="term" value="C:plasma membrane"/>
    <property type="evidence" value="ECO:0007669"/>
    <property type="project" value="UniProtKB-SubCell"/>
</dbReference>
<protein>
    <recommendedName>
        <fullName evidence="1">Putative membrane protein insertion efficiency factor</fullName>
    </recommendedName>
</protein>
<dbReference type="PANTHER" id="PTHR33383:SF1">
    <property type="entry name" value="MEMBRANE PROTEIN INSERTION EFFICIENCY FACTOR-RELATED"/>
    <property type="match status" value="1"/>
</dbReference>
<organism evidence="2 3">
    <name type="scientific">Leptonema illini</name>
    <dbReference type="NCBI Taxonomy" id="183"/>
    <lineage>
        <taxon>Bacteria</taxon>
        <taxon>Pseudomonadati</taxon>
        <taxon>Spirochaetota</taxon>
        <taxon>Spirochaetia</taxon>
        <taxon>Leptospirales</taxon>
        <taxon>Leptospiraceae</taxon>
        <taxon>Leptonema</taxon>
    </lineage>
</organism>
<sequence>MAEPALINRFFLLFIGFYRAAISPLLPGRCRFYPSCSAYAKEAFEILPFPVALAKSTYRILRCNPFNEGYFDPVIPEAKDRTSEQENP</sequence>
<dbReference type="AlphaFoldDB" id="A0A833H5B7"/>
<comment type="caution">
    <text evidence="2">The sequence shown here is derived from an EMBL/GenBank/DDBJ whole genome shotgun (WGS) entry which is preliminary data.</text>
</comment>
<dbReference type="RefSeq" id="WP_002774200.1">
    <property type="nucleotide sequence ID" value="NZ_JQDG01000006.1"/>
</dbReference>
<keyword evidence="1" id="KW-1003">Cell membrane</keyword>